<dbReference type="RefSeq" id="WP_136834130.1">
    <property type="nucleotide sequence ID" value="NZ_SWBQ01000001.1"/>
</dbReference>
<evidence type="ECO:0000313" key="2">
    <source>
        <dbReference type="Proteomes" id="UP000307244"/>
    </source>
</evidence>
<evidence type="ECO:0008006" key="3">
    <source>
        <dbReference type="Google" id="ProtNLM"/>
    </source>
</evidence>
<evidence type="ECO:0000313" key="1">
    <source>
        <dbReference type="EMBL" id="TKC08710.1"/>
    </source>
</evidence>
<dbReference type="OrthoDB" id="871343at2"/>
<dbReference type="Gene3D" id="1.10.720.160">
    <property type="match status" value="1"/>
</dbReference>
<sequence length="280" mass="31524">MIAVVYSGSKTAFWKIARDGKTIAECTMPGINPCFNDQKSILQALNKKTTLINHAESIKKIYVFAAGASSPERRNELAETLGLFFKHSKITVKDDISGAAISACYNNTGIIGILSSGAHCAYFDGKTPEKNNFGLGYILGDEGSSNHLGKTIVKSFIQEKLPSDLQKQFESKYNLDRPQILERVYKKPMAQQFLSSFFDFFLENRNNKYILDVVTKSFETYFKTYMLPTIAQHPGKEIHFIGLVAGSFQDELRQTAKKFNVEITSITKEPIYNLLNYYSN</sequence>
<accession>A0A4U1CPD8</accession>
<comment type="caution">
    <text evidence="1">The sequence shown here is derived from an EMBL/GenBank/DDBJ whole genome shotgun (WGS) entry which is preliminary data.</text>
</comment>
<organism evidence="1 2">
    <name type="scientific">Pedobacter frigoris</name>
    <dbReference type="NCBI Taxonomy" id="2571272"/>
    <lineage>
        <taxon>Bacteria</taxon>
        <taxon>Pseudomonadati</taxon>
        <taxon>Bacteroidota</taxon>
        <taxon>Sphingobacteriia</taxon>
        <taxon>Sphingobacteriales</taxon>
        <taxon>Sphingobacteriaceae</taxon>
        <taxon>Pedobacter</taxon>
    </lineage>
</organism>
<dbReference type="EMBL" id="SWBQ01000001">
    <property type="protein sequence ID" value="TKC08710.1"/>
    <property type="molecule type" value="Genomic_DNA"/>
</dbReference>
<keyword evidence="2" id="KW-1185">Reference proteome</keyword>
<reference evidence="1 2" key="1">
    <citation type="submission" date="2019-04" db="EMBL/GenBank/DDBJ databases">
        <title>Pedobacter sp. RP-3-15 sp. nov., isolated from Arctic soil.</title>
        <authorList>
            <person name="Dahal R.H."/>
            <person name="Kim D.-U."/>
        </authorList>
    </citation>
    <scope>NUCLEOTIDE SEQUENCE [LARGE SCALE GENOMIC DNA]</scope>
    <source>
        <strain evidence="1 2">RP-3-15</strain>
    </source>
</reference>
<dbReference type="Gene3D" id="3.30.420.40">
    <property type="match status" value="2"/>
</dbReference>
<protein>
    <recommendedName>
        <fullName evidence="3">N-acetylglucosamine kinase</fullName>
    </recommendedName>
</protein>
<proteinExistence type="predicted"/>
<dbReference type="InterPro" id="IPR043129">
    <property type="entry name" value="ATPase_NBD"/>
</dbReference>
<name>A0A4U1CPD8_9SPHI</name>
<dbReference type="Proteomes" id="UP000307244">
    <property type="component" value="Unassembled WGS sequence"/>
</dbReference>
<gene>
    <name evidence="1" type="ORF">FA047_01010</name>
</gene>
<dbReference type="SUPFAM" id="SSF53067">
    <property type="entry name" value="Actin-like ATPase domain"/>
    <property type="match status" value="2"/>
</dbReference>
<dbReference type="AlphaFoldDB" id="A0A4U1CPD8"/>